<gene>
    <name evidence="2" type="ORF">QF025_006191</name>
</gene>
<dbReference type="Proteomes" id="UP001245184">
    <property type="component" value="Unassembled WGS sequence"/>
</dbReference>
<name>A0ABD5CQW4_9BURK</name>
<evidence type="ECO:0000313" key="2">
    <source>
        <dbReference type="EMBL" id="MDR6207471.1"/>
    </source>
</evidence>
<evidence type="ECO:0008006" key="4">
    <source>
        <dbReference type="Google" id="ProtNLM"/>
    </source>
</evidence>
<comment type="caution">
    <text evidence="2">The sequence shown here is derived from an EMBL/GenBank/DDBJ whole genome shotgun (WGS) entry which is preliminary data.</text>
</comment>
<evidence type="ECO:0000256" key="1">
    <source>
        <dbReference type="SAM" id="Phobius"/>
    </source>
</evidence>
<dbReference type="AlphaFoldDB" id="A0ABD5CQW4"/>
<keyword evidence="1" id="KW-0472">Membrane</keyword>
<feature type="transmembrane region" description="Helical" evidence="1">
    <location>
        <begin position="32"/>
        <end position="54"/>
    </location>
</feature>
<keyword evidence="1" id="KW-1133">Transmembrane helix</keyword>
<evidence type="ECO:0000313" key="3">
    <source>
        <dbReference type="Proteomes" id="UP001245184"/>
    </source>
</evidence>
<protein>
    <recommendedName>
        <fullName evidence="4">Transmembrane protein</fullName>
    </recommendedName>
</protein>
<proteinExistence type="predicted"/>
<keyword evidence="1" id="KW-0812">Transmembrane</keyword>
<dbReference type="RefSeq" id="WP_029969916.1">
    <property type="nucleotide sequence ID" value="NZ_ATXV01000009.1"/>
</dbReference>
<accession>A0ABD5CQW4</accession>
<organism evidence="2 3">
    <name type="scientific">Paraburkholderia graminis</name>
    <dbReference type="NCBI Taxonomy" id="60548"/>
    <lineage>
        <taxon>Bacteria</taxon>
        <taxon>Pseudomonadati</taxon>
        <taxon>Pseudomonadota</taxon>
        <taxon>Betaproteobacteria</taxon>
        <taxon>Burkholderiales</taxon>
        <taxon>Burkholderiaceae</taxon>
        <taxon>Paraburkholderia</taxon>
    </lineage>
</organism>
<dbReference type="EMBL" id="JAVIZN010000002">
    <property type="protein sequence ID" value="MDR6207471.1"/>
    <property type="molecule type" value="Genomic_DNA"/>
</dbReference>
<sequence length="60" mass="6531">MSDIEQAHYDDAIYPRIPPDGDPVTFDAQQALFAYLTGLCCGALIILATTAVVCEVMRLL</sequence>
<reference evidence="2 3" key="1">
    <citation type="submission" date="2023-08" db="EMBL/GenBank/DDBJ databases">
        <title>Genome sequencing of plant associated microbes to promote plant fitness in Sorghum bicolor and Oryza sativa.</title>
        <authorList>
            <person name="Coleman-Derr D."/>
        </authorList>
    </citation>
    <scope>NUCLEOTIDE SEQUENCE [LARGE SCALE GENOMIC DNA]</scope>
    <source>
        <strain evidence="2 3">SLBN-33</strain>
    </source>
</reference>